<evidence type="ECO:0000313" key="8">
    <source>
        <dbReference type="EMBL" id="GGF41303.1"/>
    </source>
</evidence>
<keyword evidence="2" id="KW-0229">DNA integration</keyword>
<dbReference type="InterPro" id="IPR002104">
    <property type="entry name" value="Integrase_catalytic"/>
</dbReference>
<dbReference type="Pfam" id="PF00589">
    <property type="entry name" value="Phage_integrase"/>
    <property type="match status" value="1"/>
</dbReference>
<reference evidence="9" key="1">
    <citation type="journal article" date="2019" name="Int. J. Syst. Evol. Microbiol.">
        <title>The Global Catalogue of Microorganisms (GCM) 10K type strain sequencing project: providing services to taxonomists for standard genome sequencing and annotation.</title>
        <authorList>
            <consortium name="The Broad Institute Genomics Platform"/>
            <consortium name="The Broad Institute Genome Sequencing Center for Infectious Disease"/>
            <person name="Wu L."/>
            <person name="Ma J."/>
        </authorList>
    </citation>
    <scope>NUCLEOTIDE SEQUENCE [LARGE SCALE GENOMIC DNA]</scope>
    <source>
        <strain evidence="9">CGMCC 1.15407</strain>
    </source>
</reference>
<evidence type="ECO:0000256" key="5">
    <source>
        <dbReference type="PROSITE-ProRule" id="PRU01248"/>
    </source>
</evidence>
<dbReference type="Gene3D" id="1.10.443.10">
    <property type="entry name" value="Intergrase catalytic core"/>
    <property type="match status" value="1"/>
</dbReference>
<dbReference type="EMBL" id="BMIU01000017">
    <property type="protein sequence ID" value="GGF41303.1"/>
    <property type="molecule type" value="Genomic_DNA"/>
</dbReference>
<organism evidence="8 9">
    <name type="scientific">Echinicola rosea</name>
    <dbReference type="NCBI Taxonomy" id="1807691"/>
    <lineage>
        <taxon>Bacteria</taxon>
        <taxon>Pseudomonadati</taxon>
        <taxon>Bacteroidota</taxon>
        <taxon>Cytophagia</taxon>
        <taxon>Cytophagales</taxon>
        <taxon>Cyclobacteriaceae</taxon>
        <taxon>Echinicola</taxon>
    </lineage>
</organism>
<feature type="domain" description="Tyr recombinase" evidence="6">
    <location>
        <begin position="183"/>
        <end position="358"/>
    </location>
</feature>
<keyword evidence="9" id="KW-1185">Reference proteome</keyword>
<proteinExistence type="inferred from homology"/>
<dbReference type="InterPro" id="IPR010998">
    <property type="entry name" value="Integrase_recombinase_N"/>
</dbReference>
<evidence type="ECO:0000256" key="2">
    <source>
        <dbReference type="ARBA" id="ARBA00022908"/>
    </source>
</evidence>
<dbReference type="PANTHER" id="PTHR30349:SF64">
    <property type="entry name" value="PROPHAGE INTEGRASE INTD-RELATED"/>
    <property type="match status" value="1"/>
</dbReference>
<keyword evidence="3 5" id="KW-0238">DNA-binding</keyword>
<feature type="domain" description="Core-binding (CB)" evidence="7">
    <location>
        <begin position="76"/>
        <end position="166"/>
    </location>
</feature>
<dbReference type="InterPro" id="IPR004107">
    <property type="entry name" value="Integrase_SAM-like_N"/>
</dbReference>
<accession>A0ABQ1V6K6</accession>
<evidence type="ECO:0000256" key="3">
    <source>
        <dbReference type="ARBA" id="ARBA00023125"/>
    </source>
</evidence>
<keyword evidence="4" id="KW-0233">DNA recombination</keyword>
<evidence type="ECO:0000256" key="4">
    <source>
        <dbReference type="ARBA" id="ARBA00023172"/>
    </source>
</evidence>
<gene>
    <name evidence="8" type="ORF">GCM10011339_32300</name>
</gene>
<evidence type="ECO:0000256" key="1">
    <source>
        <dbReference type="ARBA" id="ARBA00008857"/>
    </source>
</evidence>
<dbReference type="InterPro" id="IPR013762">
    <property type="entry name" value="Integrase-like_cat_sf"/>
</dbReference>
<dbReference type="InterPro" id="IPR044068">
    <property type="entry name" value="CB"/>
</dbReference>
<evidence type="ECO:0000313" key="9">
    <source>
        <dbReference type="Proteomes" id="UP000647339"/>
    </source>
</evidence>
<dbReference type="InterPro" id="IPR050090">
    <property type="entry name" value="Tyrosine_recombinase_XerCD"/>
</dbReference>
<dbReference type="PROSITE" id="PS51900">
    <property type="entry name" value="CB"/>
    <property type="match status" value="1"/>
</dbReference>
<dbReference type="SUPFAM" id="SSF56349">
    <property type="entry name" value="DNA breaking-rejoining enzymes"/>
    <property type="match status" value="1"/>
</dbReference>
<evidence type="ECO:0000259" key="6">
    <source>
        <dbReference type="PROSITE" id="PS51898"/>
    </source>
</evidence>
<dbReference type="Proteomes" id="UP000647339">
    <property type="component" value="Unassembled WGS sequence"/>
</dbReference>
<dbReference type="Gene3D" id="1.10.150.130">
    <property type="match status" value="1"/>
</dbReference>
<dbReference type="RefSeq" id="WP_137404121.1">
    <property type="nucleotide sequence ID" value="NZ_BMIU01000017.1"/>
</dbReference>
<sequence length="360" mass="41482">MDPIIYHPHPKAGRIKFFIPFPMKAVREAVKDKQDSFYHPVQKLWSIRNTAENLHWLKGLLGNDVKVCEKNTKPALPHRELSSSLLDTLAIYEEKLLLKAYSGHTIRTYVSEFRQFLMFHEGKDLKTLDKASIASYMAGLIQHYGISGTKQNQTINAIKCYYEHVLGLPREYYDLQRPKKAKRLPNVLSQEEVKRLISFPKNLKHKAMLHTVYGGGLRAGELIKLRVRDIRSDEGYIFIKGAKGKKDRRTILSQKLLILLRSYYKEYKPSYWLFEGQEGGQYAVKSLQMVFRRAAEGAQVDPWATLHTLRHSFATHCLEQGINMRQVQVMLGHESAKTTQIYTHVIGISSKTIKSPLDNL</sequence>
<comment type="caution">
    <text evidence="8">The sequence shown here is derived from an EMBL/GenBank/DDBJ whole genome shotgun (WGS) entry which is preliminary data.</text>
</comment>
<dbReference type="Pfam" id="PF13495">
    <property type="entry name" value="Phage_int_SAM_4"/>
    <property type="match status" value="1"/>
</dbReference>
<dbReference type="PROSITE" id="PS51898">
    <property type="entry name" value="TYR_RECOMBINASE"/>
    <property type="match status" value="1"/>
</dbReference>
<evidence type="ECO:0008006" key="10">
    <source>
        <dbReference type="Google" id="ProtNLM"/>
    </source>
</evidence>
<dbReference type="InterPro" id="IPR011010">
    <property type="entry name" value="DNA_brk_join_enz"/>
</dbReference>
<protein>
    <recommendedName>
        <fullName evidence="10">Recombinase XerD</fullName>
    </recommendedName>
</protein>
<name>A0ABQ1V6K6_9BACT</name>
<comment type="similarity">
    <text evidence="1">Belongs to the 'phage' integrase family.</text>
</comment>
<dbReference type="PANTHER" id="PTHR30349">
    <property type="entry name" value="PHAGE INTEGRASE-RELATED"/>
    <property type="match status" value="1"/>
</dbReference>
<evidence type="ECO:0000259" key="7">
    <source>
        <dbReference type="PROSITE" id="PS51900"/>
    </source>
</evidence>